<accession>A0A200QDN4</accession>
<keyword evidence="8" id="KW-1185">Reference proteome</keyword>
<keyword evidence="4" id="KW-0539">Nucleus</keyword>
<dbReference type="Pfam" id="PF00010">
    <property type="entry name" value="HLH"/>
    <property type="match status" value="1"/>
</dbReference>
<dbReference type="InterPro" id="IPR036638">
    <property type="entry name" value="HLH_DNA-bd_sf"/>
</dbReference>
<evidence type="ECO:0000256" key="3">
    <source>
        <dbReference type="ARBA" id="ARBA00023163"/>
    </source>
</evidence>
<gene>
    <name evidence="7" type="ORF">BVC80_209g335</name>
</gene>
<organism evidence="7 8">
    <name type="scientific">Macleaya cordata</name>
    <name type="common">Five-seeded plume-poppy</name>
    <name type="synonym">Bocconia cordata</name>
    <dbReference type="NCBI Taxonomy" id="56857"/>
    <lineage>
        <taxon>Eukaryota</taxon>
        <taxon>Viridiplantae</taxon>
        <taxon>Streptophyta</taxon>
        <taxon>Embryophyta</taxon>
        <taxon>Tracheophyta</taxon>
        <taxon>Spermatophyta</taxon>
        <taxon>Magnoliopsida</taxon>
        <taxon>Ranunculales</taxon>
        <taxon>Papaveraceae</taxon>
        <taxon>Papaveroideae</taxon>
        <taxon>Macleaya</taxon>
    </lineage>
</organism>
<evidence type="ECO:0000256" key="2">
    <source>
        <dbReference type="ARBA" id="ARBA00023015"/>
    </source>
</evidence>
<dbReference type="GO" id="GO:0003700">
    <property type="term" value="F:DNA-binding transcription factor activity"/>
    <property type="evidence" value="ECO:0007669"/>
    <property type="project" value="TreeGrafter"/>
</dbReference>
<dbReference type="PANTHER" id="PTHR31945:SF26">
    <property type="entry name" value="TRANSCRIPTION FACTOR BHLH35"/>
    <property type="match status" value="1"/>
</dbReference>
<sequence>MVMEDEFSSFLFQELINQTSSSKHHQNPEIISSNVDDIYNPILPEDQLHEDLQMVDQIFHFDTQTVHSPLHHLDLYDFMNLSSPKPPDINNIDHDVVDPDEAEENNDPIKLSSSAMNCKNLVSERNRRKRLSQQMLALRSLVPNITKMDKRSVLSDAFAYLKSIHEEIAKLEKELKGQQPRLSITSSRETNCPNSSDDYSITVGGVGRRTLTPTPSISKSKSIIITEIDAEKIEKRRYIVKIKWEGSKGRGGGGDGGEIIRVMESLNFDMTSTSIDHINPQQFHAQFFIRVQKEGKMSEEMLKECITTTALRHGINTVQKSDQNHQVHQQYLF</sequence>
<evidence type="ECO:0000313" key="7">
    <source>
        <dbReference type="EMBL" id="OVA08589.1"/>
    </source>
</evidence>
<dbReference type="AlphaFoldDB" id="A0A200QDN4"/>
<dbReference type="SUPFAM" id="SSF47459">
    <property type="entry name" value="HLH, helix-loop-helix DNA-binding domain"/>
    <property type="match status" value="1"/>
</dbReference>
<reference evidence="7 8" key="1">
    <citation type="journal article" date="2017" name="Mol. Plant">
        <title>The Genome of Medicinal Plant Macleaya cordata Provides New Insights into Benzylisoquinoline Alkaloids Metabolism.</title>
        <authorList>
            <person name="Liu X."/>
            <person name="Liu Y."/>
            <person name="Huang P."/>
            <person name="Ma Y."/>
            <person name="Qing Z."/>
            <person name="Tang Q."/>
            <person name="Cao H."/>
            <person name="Cheng P."/>
            <person name="Zheng Y."/>
            <person name="Yuan Z."/>
            <person name="Zhou Y."/>
            <person name="Liu J."/>
            <person name="Tang Z."/>
            <person name="Zhuo Y."/>
            <person name="Zhang Y."/>
            <person name="Yu L."/>
            <person name="Huang J."/>
            <person name="Yang P."/>
            <person name="Peng Q."/>
            <person name="Zhang J."/>
            <person name="Jiang W."/>
            <person name="Zhang Z."/>
            <person name="Lin K."/>
            <person name="Ro D.K."/>
            <person name="Chen X."/>
            <person name="Xiong X."/>
            <person name="Shang Y."/>
            <person name="Huang S."/>
            <person name="Zeng J."/>
        </authorList>
    </citation>
    <scope>NUCLEOTIDE SEQUENCE [LARGE SCALE GENOMIC DNA]</scope>
    <source>
        <strain evidence="8">cv. BLH2017</strain>
        <tissue evidence="7">Root</tissue>
    </source>
</reference>
<keyword evidence="3" id="KW-0804">Transcription</keyword>
<dbReference type="InterPro" id="IPR051358">
    <property type="entry name" value="TF_AMS/ICE1/BHLH6-like"/>
</dbReference>
<feature type="region of interest" description="Disordered" evidence="5">
    <location>
        <begin position="180"/>
        <end position="199"/>
    </location>
</feature>
<evidence type="ECO:0000256" key="1">
    <source>
        <dbReference type="ARBA" id="ARBA00004123"/>
    </source>
</evidence>
<dbReference type="PANTHER" id="PTHR31945">
    <property type="entry name" value="TRANSCRIPTION FACTOR SCREAM2-RELATED"/>
    <property type="match status" value="1"/>
</dbReference>
<comment type="subcellular location">
    <subcellularLocation>
        <location evidence="1">Nucleus</location>
    </subcellularLocation>
</comment>
<protein>
    <submittedName>
        <fullName evidence="7">Myc-type</fullName>
    </submittedName>
</protein>
<dbReference type="GO" id="GO:0046983">
    <property type="term" value="F:protein dimerization activity"/>
    <property type="evidence" value="ECO:0007669"/>
    <property type="project" value="InterPro"/>
</dbReference>
<dbReference type="InParanoid" id="A0A200QDN4"/>
<dbReference type="OrthoDB" id="1892097at2759"/>
<dbReference type="Gene3D" id="4.10.280.10">
    <property type="entry name" value="Helix-loop-helix DNA-binding domain"/>
    <property type="match status" value="1"/>
</dbReference>
<name>A0A200QDN4_MACCD</name>
<proteinExistence type="predicted"/>
<keyword evidence="2" id="KW-0805">Transcription regulation</keyword>
<dbReference type="OMA" id="SSAMNCK"/>
<dbReference type="InterPro" id="IPR011598">
    <property type="entry name" value="bHLH_dom"/>
</dbReference>
<evidence type="ECO:0000256" key="5">
    <source>
        <dbReference type="SAM" id="MobiDB-lite"/>
    </source>
</evidence>
<evidence type="ECO:0000313" key="8">
    <source>
        <dbReference type="Proteomes" id="UP000195402"/>
    </source>
</evidence>
<evidence type="ECO:0000256" key="4">
    <source>
        <dbReference type="ARBA" id="ARBA00023242"/>
    </source>
</evidence>
<comment type="caution">
    <text evidence="7">The sequence shown here is derived from an EMBL/GenBank/DDBJ whole genome shotgun (WGS) entry which is preliminary data.</text>
</comment>
<dbReference type="Proteomes" id="UP000195402">
    <property type="component" value="Unassembled WGS sequence"/>
</dbReference>
<feature type="domain" description="BHLH" evidence="6">
    <location>
        <begin position="115"/>
        <end position="164"/>
    </location>
</feature>
<dbReference type="EMBL" id="MVGT01002328">
    <property type="protein sequence ID" value="OVA08589.1"/>
    <property type="molecule type" value="Genomic_DNA"/>
</dbReference>
<dbReference type="GO" id="GO:0005634">
    <property type="term" value="C:nucleus"/>
    <property type="evidence" value="ECO:0007669"/>
    <property type="project" value="UniProtKB-SubCell"/>
</dbReference>
<dbReference type="STRING" id="56857.A0A200QDN4"/>
<dbReference type="PROSITE" id="PS50888">
    <property type="entry name" value="BHLH"/>
    <property type="match status" value="1"/>
</dbReference>
<dbReference type="GO" id="GO:0043565">
    <property type="term" value="F:sequence-specific DNA binding"/>
    <property type="evidence" value="ECO:0007669"/>
    <property type="project" value="TreeGrafter"/>
</dbReference>
<evidence type="ECO:0000259" key="6">
    <source>
        <dbReference type="PROSITE" id="PS50888"/>
    </source>
</evidence>
<dbReference type="SMART" id="SM00353">
    <property type="entry name" value="HLH"/>
    <property type="match status" value="1"/>
</dbReference>